<feature type="domain" description="BRCT" evidence="11">
    <location>
        <begin position="540"/>
        <end position="639"/>
    </location>
</feature>
<dbReference type="InterPro" id="IPR023214">
    <property type="entry name" value="HAD_sf"/>
</dbReference>
<dbReference type="SMART" id="SM00577">
    <property type="entry name" value="CPDc"/>
    <property type="match status" value="1"/>
</dbReference>
<keyword evidence="14" id="KW-1185">Reference proteome</keyword>
<feature type="region of interest" description="Disordered" evidence="10">
    <location>
        <begin position="440"/>
        <end position="470"/>
    </location>
</feature>
<organism evidence="13 14">
    <name type="scientific">Eptatretus burgeri</name>
    <name type="common">Inshore hagfish</name>
    <dbReference type="NCBI Taxonomy" id="7764"/>
    <lineage>
        <taxon>Eukaryota</taxon>
        <taxon>Metazoa</taxon>
        <taxon>Chordata</taxon>
        <taxon>Craniata</taxon>
        <taxon>Vertebrata</taxon>
        <taxon>Cyclostomata</taxon>
        <taxon>Myxini</taxon>
        <taxon>Myxiniformes</taxon>
        <taxon>Myxinidae</taxon>
        <taxon>Eptatretinae</taxon>
        <taxon>Eptatretus</taxon>
    </lineage>
</organism>
<evidence type="ECO:0000256" key="7">
    <source>
        <dbReference type="ARBA" id="ARBA00047761"/>
    </source>
</evidence>
<dbReference type="FunFam" id="3.40.50.10190:FF:000007">
    <property type="entry name" value="RNA polymerase II subunit A C-terminal domain phosphatase"/>
    <property type="match status" value="1"/>
</dbReference>
<feature type="compositionally biased region" description="Polar residues" evidence="10">
    <location>
        <begin position="448"/>
        <end position="469"/>
    </location>
</feature>
<dbReference type="GeneTree" id="ENSGT00390000015641"/>
<dbReference type="InterPro" id="IPR004274">
    <property type="entry name" value="FCP1_dom"/>
</dbReference>
<evidence type="ECO:0000313" key="13">
    <source>
        <dbReference type="Ensembl" id="ENSEBUP00000016110.1"/>
    </source>
</evidence>
<keyword evidence="3 9" id="KW-0378">Hydrolase</keyword>
<protein>
    <recommendedName>
        <fullName evidence="6 9">RNA polymerase II subunit A C-terminal domain phosphatase</fullName>
        <ecNumber evidence="2 9">3.1.3.16</ecNumber>
    </recommendedName>
</protein>
<dbReference type="EC" id="3.1.3.16" evidence="2 9"/>
<evidence type="ECO:0000259" key="12">
    <source>
        <dbReference type="PROSITE" id="PS50969"/>
    </source>
</evidence>
<dbReference type="Pfam" id="PF09309">
    <property type="entry name" value="FCP1_C"/>
    <property type="match status" value="1"/>
</dbReference>
<evidence type="ECO:0000256" key="8">
    <source>
        <dbReference type="ARBA" id="ARBA00048336"/>
    </source>
</evidence>
<feature type="compositionally biased region" description="Low complexity" evidence="10">
    <location>
        <begin position="701"/>
        <end position="711"/>
    </location>
</feature>
<dbReference type="SUPFAM" id="SSF52113">
    <property type="entry name" value="BRCT domain"/>
    <property type="match status" value="1"/>
</dbReference>
<dbReference type="GO" id="GO:0005634">
    <property type="term" value="C:nucleus"/>
    <property type="evidence" value="ECO:0007669"/>
    <property type="project" value="UniProtKB-SubCell"/>
</dbReference>
<dbReference type="InterPro" id="IPR001357">
    <property type="entry name" value="BRCT_dom"/>
</dbReference>
<evidence type="ECO:0000256" key="5">
    <source>
        <dbReference type="ARBA" id="ARBA00023242"/>
    </source>
</evidence>
<dbReference type="PANTHER" id="PTHR23081">
    <property type="entry name" value="RNA POLYMERASE II CTD PHOSPHATASE"/>
    <property type="match status" value="1"/>
</dbReference>
<dbReference type="GO" id="GO:0008420">
    <property type="term" value="F:RNA polymerase II CTD heptapeptide repeat phosphatase activity"/>
    <property type="evidence" value="ECO:0007669"/>
    <property type="project" value="UniProtKB-UniRule"/>
</dbReference>
<dbReference type="Gene3D" id="3.40.50.10190">
    <property type="entry name" value="BRCT domain"/>
    <property type="match status" value="1"/>
</dbReference>
<feature type="region of interest" description="Disordered" evidence="10">
    <location>
        <begin position="653"/>
        <end position="688"/>
    </location>
</feature>
<feature type="region of interest" description="Disordered" evidence="10">
    <location>
        <begin position="700"/>
        <end position="912"/>
    </location>
</feature>
<dbReference type="CDD" id="cd17729">
    <property type="entry name" value="BRCT_CTDP1"/>
    <property type="match status" value="1"/>
</dbReference>
<evidence type="ECO:0000256" key="6">
    <source>
        <dbReference type="ARBA" id="ARBA00040602"/>
    </source>
</evidence>
<dbReference type="CDD" id="cd07521">
    <property type="entry name" value="HAD_FCP1-like"/>
    <property type="match status" value="1"/>
</dbReference>
<feature type="compositionally biased region" description="Acidic residues" evidence="10">
    <location>
        <begin position="887"/>
        <end position="899"/>
    </location>
</feature>
<dbReference type="InterPro" id="IPR036420">
    <property type="entry name" value="BRCT_dom_sf"/>
</dbReference>
<reference evidence="13" key="2">
    <citation type="submission" date="2025-09" db="UniProtKB">
        <authorList>
            <consortium name="Ensembl"/>
        </authorList>
    </citation>
    <scope>IDENTIFICATION</scope>
</reference>
<evidence type="ECO:0000256" key="1">
    <source>
        <dbReference type="ARBA" id="ARBA00004123"/>
    </source>
</evidence>
<dbReference type="Gene3D" id="3.40.50.1000">
    <property type="entry name" value="HAD superfamily/HAD-like"/>
    <property type="match status" value="1"/>
</dbReference>
<dbReference type="Ensembl" id="ENSEBUT00000016686.1">
    <property type="protein sequence ID" value="ENSEBUP00000016110.1"/>
    <property type="gene ID" value="ENSEBUG00000010102.1"/>
</dbReference>
<evidence type="ECO:0000259" key="11">
    <source>
        <dbReference type="PROSITE" id="PS50172"/>
    </source>
</evidence>
<dbReference type="InterPro" id="IPR015388">
    <property type="entry name" value="FCP1_C"/>
</dbReference>
<dbReference type="Proteomes" id="UP000694388">
    <property type="component" value="Unplaced"/>
</dbReference>
<feature type="compositionally biased region" description="Basic and acidic residues" evidence="10">
    <location>
        <begin position="732"/>
        <end position="747"/>
    </location>
</feature>
<comment type="function">
    <text evidence="9">This promotes the activity of RNA polymerase II.</text>
</comment>
<evidence type="ECO:0000256" key="3">
    <source>
        <dbReference type="ARBA" id="ARBA00022801"/>
    </source>
</evidence>
<feature type="region of interest" description="Disordered" evidence="10">
    <location>
        <begin position="261"/>
        <end position="285"/>
    </location>
</feature>
<evidence type="ECO:0000313" key="14">
    <source>
        <dbReference type="Proteomes" id="UP000694388"/>
    </source>
</evidence>
<reference evidence="13" key="1">
    <citation type="submission" date="2025-08" db="UniProtKB">
        <authorList>
            <consortium name="Ensembl"/>
        </authorList>
    </citation>
    <scope>IDENTIFICATION</scope>
</reference>
<dbReference type="InterPro" id="IPR039189">
    <property type="entry name" value="Fcp1"/>
</dbReference>
<evidence type="ECO:0000256" key="9">
    <source>
        <dbReference type="RuleBase" id="RU366066"/>
    </source>
</evidence>
<proteinExistence type="predicted"/>
<keyword evidence="5 9" id="KW-0539">Nucleus</keyword>
<feature type="region of interest" description="Disordered" evidence="10">
    <location>
        <begin position="318"/>
        <end position="345"/>
    </location>
</feature>
<name>A0A8C4WWT6_EPTBU</name>
<feature type="domain" description="FCP1 homology" evidence="12">
    <location>
        <begin position="97"/>
        <end position="263"/>
    </location>
</feature>
<accession>A0A8C4WWT6</accession>
<comment type="catalytic activity">
    <reaction evidence="7 9">
        <text>O-phospho-L-seryl-[protein] + H2O = L-seryl-[protein] + phosphate</text>
        <dbReference type="Rhea" id="RHEA:20629"/>
        <dbReference type="Rhea" id="RHEA-COMP:9863"/>
        <dbReference type="Rhea" id="RHEA-COMP:11604"/>
        <dbReference type="ChEBI" id="CHEBI:15377"/>
        <dbReference type="ChEBI" id="CHEBI:29999"/>
        <dbReference type="ChEBI" id="CHEBI:43474"/>
        <dbReference type="ChEBI" id="CHEBI:83421"/>
        <dbReference type="EC" id="3.1.3.16"/>
    </reaction>
</comment>
<dbReference type="PANTHER" id="PTHR23081:SF36">
    <property type="entry name" value="RNA POLYMERASE II SUBUNIT A C-TERMINAL DOMAIN PHOSPHATASE"/>
    <property type="match status" value="1"/>
</dbReference>
<dbReference type="SUPFAM" id="SSF56784">
    <property type="entry name" value="HAD-like"/>
    <property type="match status" value="1"/>
</dbReference>
<dbReference type="PROSITE" id="PS50172">
    <property type="entry name" value="BRCT"/>
    <property type="match status" value="1"/>
</dbReference>
<feature type="compositionally biased region" description="Acidic residues" evidence="10">
    <location>
        <begin position="813"/>
        <end position="834"/>
    </location>
</feature>
<dbReference type="Pfam" id="PF03031">
    <property type="entry name" value="NIF"/>
    <property type="match status" value="1"/>
</dbReference>
<dbReference type="FunFam" id="3.40.50.1000:FF:000040">
    <property type="entry name" value="RNA polymerase II subunit A C-terminal domain phosphatase"/>
    <property type="match status" value="1"/>
</dbReference>
<feature type="compositionally biased region" description="Basic and acidic residues" evidence="10">
    <location>
        <begin position="803"/>
        <end position="812"/>
    </location>
</feature>
<dbReference type="NCBIfam" id="TIGR02250">
    <property type="entry name" value="FCP1_euk"/>
    <property type="match status" value="1"/>
</dbReference>
<keyword evidence="4" id="KW-0904">Protein phosphatase</keyword>
<dbReference type="AlphaFoldDB" id="A0A8C4WWT6"/>
<feature type="region of interest" description="Disordered" evidence="10">
    <location>
        <begin position="363"/>
        <end position="403"/>
    </location>
</feature>
<comment type="subcellular location">
    <subcellularLocation>
        <location evidence="1 9">Nucleus</location>
    </subcellularLocation>
</comment>
<evidence type="ECO:0000256" key="2">
    <source>
        <dbReference type="ARBA" id="ARBA00013081"/>
    </source>
</evidence>
<dbReference type="InterPro" id="IPR036412">
    <property type="entry name" value="HAD-like_sf"/>
</dbReference>
<feature type="compositionally biased region" description="Basic and acidic residues" evidence="10">
    <location>
        <begin position="373"/>
        <end position="390"/>
    </location>
</feature>
<dbReference type="PROSITE" id="PS50969">
    <property type="entry name" value="FCP1"/>
    <property type="match status" value="1"/>
</dbReference>
<evidence type="ECO:0000256" key="4">
    <source>
        <dbReference type="ARBA" id="ARBA00022912"/>
    </source>
</evidence>
<evidence type="ECO:0000256" key="10">
    <source>
        <dbReference type="SAM" id="MobiDB-lite"/>
    </source>
</evidence>
<comment type="catalytic activity">
    <reaction evidence="8 9">
        <text>O-phospho-L-threonyl-[protein] + H2O = L-threonyl-[protein] + phosphate</text>
        <dbReference type="Rhea" id="RHEA:47004"/>
        <dbReference type="Rhea" id="RHEA-COMP:11060"/>
        <dbReference type="Rhea" id="RHEA-COMP:11605"/>
        <dbReference type="ChEBI" id="CHEBI:15377"/>
        <dbReference type="ChEBI" id="CHEBI:30013"/>
        <dbReference type="ChEBI" id="CHEBI:43474"/>
        <dbReference type="ChEBI" id="CHEBI:61977"/>
        <dbReference type="EC" id="3.1.3.16"/>
    </reaction>
</comment>
<dbReference type="InterPro" id="IPR011947">
    <property type="entry name" value="FCP1_euk"/>
</dbReference>
<sequence>MKGLCAECGQDLALLVKARNNTGFAANISMVHSVPELLVNPETPIVHHPSSATNHESRRATGDRTNDLCQVPHHGARPSSDCQQAKRLGLEDQERLRRRNKLVLMVDLDQTLIHTTEMTSANVGGQGIFHFHLGRGQPMLRTKVRPHCQTFLENISRLYELHVVTFGSRLYAHTIAGFLDPEKKFFSHRILSRDECINPFTKTGNLKNLFPCGDSMVCIIDDREDVWRGATNLVTVKKYAYFQGTGDINAPQDHSLVSTTQKVGDRTSGPSAAGNATRENQPKNVTSVATQELLPARMIEEGEPVTKLVLEAVADAQKSGNGTSGVGESLTTPEGSGLVSKEQELGEKNNFVGSLAATGEDFQVSSDSEQSEMGDKVKKQDTVSEKKEDNSGLSTGNESGYPLLGNVGGDCGNNGIDRNEGLVKQDYLAGEKLATTASNLGVQERDGNSQGTTRNAAGSQKTCSQNTQHSGFSEGDSFFFDESIGSDSEITKGNDDGDDYLLHLEDILTRIHSAFYDEQRRYESGATTEQPDLRRIIPALRRAILAGVSLSFSGLFPTNMPTERCREHQLALSLGVHVTRMPTFSLSEPMPTTHLVAVKIGTEKVRKALESKRVHVVTPEWLWSCGERWERVDEKLFPLTEFYIHCRPSSPAALPDPAPGSLQMPLFHPTPLHPRGSNEGGPAVPLSLGVYNPVTGKLIRRQSSSDRQAQQKTSGGTFGPIGHAPCSAFRSPTDHDGDGDEERRNDDSTSMCSLIERENVGNDQQTDENDRELCKGDVAGPSQRCPRQRQPSFSETMPLYTLSKDELDSMDREVDDILGEESEGGSNGEDEEDYYQGIEGKNTAVQEGLIERPPSSSSSGGSIQRGQKRKLVETGTGEESSSCGAGDGDEDGSSSEADEMAAALEEKLDDLM</sequence>